<feature type="domain" description="Transposase IS200-like" evidence="1">
    <location>
        <begin position="9"/>
        <end position="109"/>
    </location>
</feature>
<evidence type="ECO:0000259" key="1">
    <source>
        <dbReference type="SMART" id="SM01321"/>
    </source>
</evidence>
<dbReference type="GO" id="GO:0006313">
    <property type="term" value="P:DNA transposition"/>
    <property type="evidence" value="ECO:0007669"/>
    <property type="project" value="InterPro"/>
</dbReference>
<dbReference type="PANTHER" id="PTHR34322:SF2">
    <property type="entry name" value="TRANSPOSASE IS200-LIKE DOMAIN-CONTAINING PROTEIN"/>
    <property type="match status" value="1"/>
</dbReference>
<dbReference type="AlphaFoldDB" id="A0A4P6L1V3"/>
<dbReference type="PANTHER" id="PTHR34322">
    <property type="entry name" value="TRANSPOSASE, Y1_TNP DOMAIN-CONTAINING"/>
    <property type="match status" value="1"/>
</dbReference>
<dbReference type="Proteomes" id="UP000290637">
    <property type="component" value="Chromosome"/>
</dbReference>
<dbReference type="OrthoDB" id="9814067at2"/>
<dbReference type="SUPFAM" id="SSF143422">
    <property type="entry name" value="Transposase IS200-like"/>
    <property type="match status" value="1"/>
</dbReference>
<name>A0A4P6L1V3_9BURK</name>
<dbReference type="SMART" id="SM01321">
    <property type="entry name" value="Y1_Tnp"/>
    <property type="match status" value="1"/>
</dbReference>
<dbReference type="GO" id="GO:0003677">
    <property type="term" value="F:DNA binding"/>
    <property type="evidence" value="ECO:0007669"/>
    <property type="project" value="InterPro"/>
</dbReference>
<reference evidence="2 3" key="1">
    <citation type="submission" date="2019-02" db="EMBL/GenBank/DDBJ databases">
        <title>Draft Genome Sequences of Six Type Strains of the Genus Massilia.</title>
        <authorList>
            <person name="Miess H."/>
            <person name="Frediansyhah A."/>
            <person name="Gross H."/>
        </authorList>
    </citation>
    <scope>NUCLEOTIDE SEQUENCE [LARGE SCALE GENOMIC DNA]</scope>
    <source>
        <strain evidence="2 3">DSM 17473</strain>
    </source>
</reference>
<dbReference type="InterPro" id="IPR036515">
    <property type="entry name" value="Transposase_17_sf"/>
</dbReference>
<evidence type="ECO:0000313" key="3">
    <source>
        <dbReference type="Proteomes" id="UP000290637"/>
    </source>
</evidence>
<sequence>MSRRPRLLLPGIPLHIIQRGHNRQPCFLSESDFLVYLEWLGSHASTVGCSIHAYVLMTNHVHILASFDEIRLAPELMRRLGQQYTLCFNKRCAVPAQYGKAVSGRIRFQPNGTS</sequence>
<dbReference type="EMBL" id="CP035913">
    <property type="protein sequence ID" value="QBE64862.1"/>
    <property type="molecule type" value="Genomic_DNA"/>
</dbReference>
<dbReference type="KEGG" id="plue:EWM63_19225"/>
<gene>
    <name evidence="2" type="ORF">EWM63_19225</name>
</gene>
<dbReference type="GO" id="GO:0004803">
    <property type="term" value="F:transposase activity"/>
    <property type="evidence" value="ECO:0007669"/>
    <property type="project" value="InterPro"/>
</dbReference>
<dbReference type="InterPro" id="IPR002686">
    <property type="entry name" value="Transposase_17"/>
</dbReference>
<keyword evidence="3" id="KW-1185">Reference proteome</keyword>
<organism evidence="2 3">
    <name type="scientific">Pseudoduganella lutea</name>
    <dbReference type="NCBI Taxonomy" id="321985"/>
    <lineage>
        <taxon>Bacteria</taxon>
        <taxon>Pseudomonadati</taxon>
        <taxon>Pseudomonadota</taxon>
        <taxon>Betaproteobacteria</taxon>
        <taxon>Burkholderiales</taxon>
        <taxon>Oxalobacteraceae</taxon>
        <taxon>Telluria group</taxon>
        <taxon>Pseudoduganella</taxon>
    </lineage>
</organism>
<accession>A0A4P6L1V3</accession>
<dbReference type="Gene3D" id="3.30.70.1290">
    <property type="entry name" value="Transposase IS200-like"/>
    <property type="match status" value="1"/>
</dbReference>
<dbReference type="Pfam" id="PF01797">
    <property type="entry name" value="Y1_Tnp"/>
    <property type="match status" value="1"/>
</dbReference>
<proteinExistence type="predicted"/>
<evidence type="ECO:0000313" key="2">
    <source>
        <dbReference type="EMBL" id="QBE64862.1"/>
    </source>
</evidence>
<dbReference type="RefSeq" id="WP_130187977.1">
    <property type="nucleotide sequence ID" value="NZ_CP035913.1"/>
</dbReference>
<protein>
    <recommendedName>
        <fullName evidence="1">Transposase IS200-like domain-containing protein</fullName>
    </recommendedName>
</protein>